<dbReference type="AlphaFoldDB" id="A0A6I6JL89"/>
<evidence type="ECO:0000256" key="2">
    <source>
        <dbReference type="SAM" id="SignalP"/>
    </source>
</evidence>
<feature type="signal peptide" evidence="2">
    <location>
        <begin position="1"/>
        <end position="21"/>
    </location>
</feature>
<keyword evidence="4" id="KW-1185">Reference proteome</keyword>
<protein>
    <submittedName>
        <fullName evidence="3">Uncharacterized protein</fullName>
    </submittedName>
</protein>
<name>A0A6I6JL89_9BACT</name>
<feature type="region of interest" description="Disordered" evidence="1">
    <location>
        <begin position="823"/>
        <end position="855"/>
    </location>
</feature>
<feature type="compositionally biased region" description="Polar residues" evidence="1">
    <location>
        <begin position="844"/>
        <end position="854"/>
    </location>
</feature>
<dbReference type="Gene3D" id="2.170.130.10">
    <property type="entry name" value="TonB-dependent receptor, plug domain"/>
    <property type="match status" value="1"/>
</dbReference>
<dbReference type="RefSeq" id="WP_158864822.1">
    <property type="nucleotide sequence ID" value="NZ_CP046401.1"/>
</dbReference>
<keyword evidence="2" id="KW-0732">Signal</keyword>
<dbReference type="Proteomes" id="UP000428260">
    <property type="component" value="Chromosome"/>
</dbReference>
<dbReference type="EMBL" id="CP046401">
    <property type="protein sequence ID" value="QGY43566.1"/>
    <property type="molecule type" value="Genomic_DNA"/>
</dbReference>
<gene>
    <name evidence="3" type="ORF">GM418_07800</name>
</gene>
<evidence type="ECO:0000256" key="1">
    <source>
        <dbReference type="SAM" id="MobiDB-lite"/>
    </source>
</evidence>
<sequence>MPTHRILLLLLLLENVFAVHSQNVEAFIKEPNTIRFQKLYLHTDREFYFSGDSLWFAAYLVEGQSHIPVPESCNLYIDLIGEDGDIIKNEMFVIQNGLGRGWLSLSNSTELEGNYLLRAYTDYLKNFGDDAFFTKTIRVSTVKNSFELSSSQRSIDKNWALDTLNQISAGESPENKIDVSFLPEAGFLLAGESNCVTFVAADKSGKKIPVSGTLFDEKNKPVLTFQSIYKGAGKFYFYPKTGDTYFAQIGENHFELPEVKESGAKLKLVNQGKLQIQLVVQGKDTGRGQWTLVAMNRGRGLFYMEINRRKINSILKIDTKKLRGGINRLVLLDDKLNPVSERLVFINDDINHLHVRLNDKQLSTREMVQINIQDTVGSDISFLSMAVVDENYLNATGVSQNMASYLLLDSELKGHIEAPADYFISDDSLDSQTKLDLLMTTNGWSNYIWNDLDKDSVEIKFEPQLGFNFEGQVKRAIGNKTLPEGDVTMMLFKSDSTKQIIDQPLDENGNFKFSNIFFTDSASVFVQARNKRNKNSVQFEMELPKITLLPIDIQRLKVLQDFTGIPLSLYRQRYLNDLRLKEFYPDRDTRLIDEIDVTARKPEPKIKTGTPQKNKGAYQLTWEMTAGSIDIVQYLTTRVPGVYSSLIWNEEKKKNDVFIKLSPGEASGIANFFIDGYRYIEYDEVRSYNISDIKTIEIISPPMSYAFGARAMWGAINLTFKTGDERTLDRPLLGGMVEKIKGLASVKEFYSPQYTPENINSETPDFRNTLYWNPSLILGNGPAEVLFFTCDNVSRYKVLVEGVSENGQICLGSADFTVDRFRSSDADTETSETDNSTKEKSENIPVSETVNPESSNHEEYYIEGTISRKNKNTSKDFITGTVQNNNGAPVEFATLYNTGKKTSCITDENGFFSLEARVNDSVEIKHLNYKTKRFLIDTKNKDFVLSSKDFQIEEVLVSPQFAFNLFNKSCENTWKTFKDENIARAYAKCTRKLYGETFAQEAFLDLDIVQKKLRSYKKGENTNIYRVQEKIEKHREIQDNDFLIDLNLFYPPVQQIYWVDLPKQFNYLKKEESNSIKLILASKTTYDHKCNIEIIINKKDTTLLSFAMVKKDIKLPYLHSKLVFEKPQEVWDTIPVQKTYHYIKYDYSDGFGYLSEYVQGAVINPGREIEVSEHLKTYKNGVESLTIRKNRKRIFDNRITLRSIKNRYETEFWENQYTTGASPYDFKTLENLKIKD</sequence>
<proteinExistence type="predicted"/>
<dbReference type="SUPFAM" id="SSF56935">
    <property type="entry name" value="Porins"/>
    <property type="match status" value="1"/>
</dbReference>
<dbReference type="Pfam" id="PF13715">
    <property type="entry name" value="CarbopepD_reg_2"/>
    <property type="match status" value="1"/>
</dbReference>
<feature type="chain" id="PRO_5026260684" evidence="2">
    <location>
        <begin position="22"/>
        <end position="1236"/>
    </location>
</feature>
<dbReference type="InterPro" id="IPR008969">
    <property type="entry name" value="CarboxyPept-like_regulatory"/>
</dbReference>
<dbReference type="KEGG" id="mcos:GM418_07800"/>
<reference evidence="3 4" key="1">
    <citation type="submission" date="2019-11" db="EMBL/GenBank/DDBJ databases">
        <authorList>
            <person name="Zheng R.K."/>
            <person name="Sun C.M."/>
        </authorList>
    </citation>
    <scope>NUCLEOTIDE SEQUENCE [LARGE SCALE GENOMIC DNA]</scope>
    <source>
        <strain evidence="3 4">WC007</strain>
    </source>
</reference>
<dbReference type="SUPFAM" id="SSF49464">
    <property type="entry name" value="Carboxypeptidase regulatory domain-like"/>
    <property type="match status" value="1"/>
</dbReference>
<evidence type="ECO:0000313" key="4">
    <source>
        <dbReference type="Proteomes" id="UP000428260"/>
    </source>
</evidence>
<accession>A0A6I6JL89</accession>
<dbReference type="InterPro" id="IPR037066">
    <property type="entry name" value="Plug_dom_sf"/>
</dbReference>
<evidence type="ECO:0000313" key="3">
    <source>
        <dbReference type="EMBL" id="QGY43566.1"/>
    </source>
</evidence>
<organism evidence="3 4">
    <name type="scientific">Maribellus comscasis</name>
    <dbReference type="NCBI Taxonomy" id="2681766"/>
    <lineage>
        <taxon>Bacteria</taxon>
        <taxon>Pseudomonadati</taxon>
        <taxon>Bacteroidota</taxon>
        <taxon>Bacteroidia</taxon>
        <taxon>Marinilabiliales</taxon>
        <taxon>Prolixibacteraceae</taxon>
        <taxon>Maribellus</taxon>
    </lineage>
</organism>